<evidence type="ECO:0000256" key="3">
    <source>
        <dbReference type="ARBA" id="ARBA00022729"/>
    </source>
</evidence>
<dbReference type="Proteomes" id="UP000243778">
    <property type="component" value="Unassembled WGS sequence"/>
</dbReference>
<dbReference type="OrthoDB" id="9769319at2"/>
<dbReference type="Pfam" id="PF13416">
    <property type="entry name" value="SBP_bac_8"/>
    <property type="match status" value="1"/>
</dbReference>
<protein>
    <submittedName>
        <fullName evidence="7">Spermidine/putrescine transport system substrate-binding protein</fullName>
    </submittedName>
</protein>
<evidence type="ECO:0000256" key="5">
    <source>
        <dbReference type="PIRSR" id="PIRSR019574-1"/>
    </source>
</evidence>
<accession>A0A1H2S793</accession>
<keyword evidence="3 6" id="KW-0732">Signal</keyword>
<feature type="binding site" evidence="5">
    <location>
        <begin position="173"/>
        <end position="176"/>
    </location>
    <ligand>
        <name>spermidine</name>
        <dbReference type="ChEBI" id="CHEBI:57834"/>
    </ligand>
</feature>
<evidence type="ECO:0000313" key="7">
    <source>
        <dbReference type="EMBL" id="SDW27064.1"/>
    </source>
</evidence>
<dbReference type="GO" id="GO:0042597">
    <property type="term" value="C:periplasmic space"/>
    <property type="evidence" value="ECO:0007669"/>
    <property type="project" value="UniProtKB-SubCell"/>
</dbReference>
<evidence type="ECO:0000256" key="1">
    <source>
        <dbReference type="ARBA" id="ARBA00004418"/>
    </source>
</evidence>
<keyword evidence="8" id="KW-1185">Reference proteome</keyword>
<dbReference type="PRINTS" id="PR00909">
    <property type="entry name" value="SPERMDNBNDNG"/>
</dbReference>
<dbReference type="PANTHER" id="PTHR30222">
    <property type="entry name" value="SPERMIDINE/PUTRESCINE-BINDING PERIPLASMIC PROTEIN"/>
    <property type="match status" value="1"/>
</dbReference>
<dbReference type="GO" id="GO:0015846">
    <property type="term" value="P:polyamine transport"/>
    <property type="evidence" value="ECO:0007669"/>
    <property type="project" value="InterPro"/>
</dbReference>
<name>A0A1H2S793_9PSED</name>
<proteinExistence type="predicted"/>
<evidence type="ECO:0000256" key="6">
    <source>
        <dbReference type="SAM" id="SignalP"/>
    </source>
</evidence>
<evidence type="ECO:0000313" key="8">
    <source>
        <dbReference type="Proteomes" id="UP000243778"/>
    </source>
</evidence>
<organism evidence="7 8">
    <name type="scientific">Pseudomonas kuykendallii</name>
    <dbReference type="NCBI Taxonomy" id="1007099"/>
    <lineage>
        <taxon>Bacteria</taxon>
        <taxon>Pseudomonadati</taxon>
        <taxon>Pseudomonadota</taxon>
        <taxon>Gammaproteobacteria</taxon>
        <taxon>Pseudomonadales</taxon>
        <taxon>Pseudomonadaceae</taxon>
        <taxon>Pseudomonas</taxon>
    </lineage>
</organism>
<gene>
    <name evidence="7" type="ORF">SAMN05216287_0556</name>
</gene>
<dbReference type="GO" id="GO:0019808">
    <property type="term" value="F:polyamine binding"/>
    <property type="evidence" value="ECO:0007669"/>
    <property type="project" value="InterPro"/>
</dbReference>
<dbReference type="AlphaFoldDB" id="A0A1H2S793"/>
<dbReference type="SUPFAM" id="SSF53850">
    <property type="entry name" value="Periplasmic binding protein-like II"/>
    <property type="match status" value="1"/>
</dbReference>
<dbReference type="RefSeq" id="WP_090224409.1">
    <property type="nucleotide sequence ID" value="NZ_FNNU01000001.1"/>
</dbReference>
<dbReference type="PIRSF" id="PIRSF019574">
    <property type="entry name" value="Periplasmic_polyamine_BP"/>
    <property type="match status" value="1"/>
</dbReference>
<dbReference type="EMBL" id="FNNU01000001">
    <property type="protein sequence ID" value="SDW27064.1"/>
    <property type="molecule type" value="Genomic_DNA"/>
</dbReference>
<dbReference type="InterPro" id="IPR001188">
    <property type="entry name" value="Sperm_putr-bd"/>
</dbReference>
<sequence>MPAPYHRNALRHLARGALAVSALLASAAGQAAEELHLYNWGDYINPQVLSRFTEQTGIKVSLDTYGSNEEMLAKLQAGASGYDIVFPSVHMQDSMAALGLLEKTSIDRSPAFANIDPSFLRAKSDPKGEYCMPYAWGTVGIFYNKTKVSKPIESWADFFAEAKAGKKVIMLDDMRETLGVGLIVNGKSVDSTDLADIKQAESWLLERKPLVSAFTYESVPMVQSGDVAAAHYFVGAMMYVKQDPEHLAYVIPKEGATLYQEDMCVLKSAPNKANAKRFMEFFLQPEIAALNTEQQMNGTPNKEALKLLPAELRDNPEVNPGPEVMAKLQIFHDLGKDLKKYDRAWTRVRTAN</sequence>
<feature type="signal peptide" evidence="6">
    <location>
        <begin position="1"/>
        <end position="31"/>
    </location>
</feature>
<dbReference type="STRING" id="1007099.SAMN05216287_0556"/>
<dbReference type="InterPro" id="IPR006059">
    <property type="entry name" value="SBP"/>
</dbReference>
<dbReference type="PANTHER" id="PTHR30222:SF17">
    <property type="entry name" value="SPERMIDINE_PUTRESCINE-BINDING PERIPLASMIC PROTEIN"/>
    <property type="match status" value="1"/>
</dbReference>
<keyword evidence="4" id="KW-0574">Periplasm</keyword>
<evidence type="ECO:0000256" key="4">
    <source>
        <dbReference type="ARBA" id="ARBA00022764"/>
    </source>
</evidence>
<keyword evidence="2" id="KW-0813">Transport</keyword>
<feature type="chain" id="PRO_5017217091" evidence="6">
    <location>
        <begin position="32"/>
        <end position="352"/>
    </location>
</feature>
<dbReference type="CDD" id="cd13590">
    <property type="entry name" value="PBP2_PotD_PotF_like"/>
    <property type="match status" value="1"/>
</dbReference>
<comment type="subcellular location">
    <subcellularLocation>
        <location evidence="1">Periplasm</location>
    </subcellularLocation>
</comment>
<evidence type="ECO:0000256" key="2">
    <source>
        <dbReference type="ARBA" id="ARBA00022448"/>
    </source>
</evidence>
<dbReference type="Gene3D" id="3.40.190.10">
    <property type="entry name" value="Periplasmic binding protein-like II"/>
    <property type="match status" value="2"/>
</dbReference>
<reference evidence="8" key="1">
    <citation type="submission" date="2016-10" db="EMBL/GenBank/DDBJ databases">
        <authorList>
            <person name="Varghese N."/>
            <person name="Submissions S."/>
        </authorList>
    </citation>
    <scope>NUCLEOTIDE SEQUENCE [LARGE SCALE GENOMIC DNA]</scope>
    <source>
        <strain evidence="8">NRRL B-59562</strain>
    </source>
</reference>